<evidence type="ECO:0000313" key="1">
    <source>
        <dbReference type="EMBL" id="KPM48107.1"/>
    </source>
</evidence>
<comment type="caution">
    <text evidence="1">The sequence shown here is derived from an EMBL/GenBank/DDBJ whole genome shotgun (WGS) entry which is preliminary data.</text>
</comment>
<proteinExistence type="predicted"/>
<reference evidence="1 2" key="1">
    <citation type="submission" date="2015-07" db="EMBL/GenBank/DDBJ databases">
        <title>The draft genome sequence of Leadbetterella sp. JN14-9.</title>
        <authorList>
            <person name="Liu Y."/>
            <person name="Du J."/>
            <person name="Shao Z."/>
        </authorList>
    </citation>
    <scope>NUCLEOTIDE SEQUENCE [LARGE SCALE GENOMIC DNA]</scope>
    <source>
        <strain evidence="1 2">JN14-9</strain>
    </source>
</reference>
<dbReference type="Gene3D" id="2.40.128.110">
    <property type="entry name" value="Lipid/polyisoprenoid-binding, YceI-like"/>
    <property type="match status" value="1"/>
</dbReference>
<accession>A0A0P7C4E4</accession>
<dbReference type="InterPro" id="IPR036761">
    <property type="entry name" value="TTHA0802/YceI-like_sf"/>
</dbReference>
<dbReference type="Proteomes" id="UP000050454">
    <property type="component" value="Unassembled WGS sequence"/>
</dbReference>
<name>A0A0P7C4E4_9BACT</name>
<dbReference type="SUPFAM" id="SSF101874">
    <property type="entry name" value="YceI-like"/>
    <property type="match status" value="1"/>
</dbReference>
<protein>
    <submittedName>
        <fullName evidence="1">Uncharacterized protein</fullName>
    </submittedName>
</protein>
<dbReference type="AlphaFoldDB" id="A0A0P7C4E4"/>
<dbReference type="STRING" id="1605367.AFM12_10770"/>
<sequence length="179" mass="19174">MALLAAAFLTSCSSSSENSDETDMVSEATAYSFDTNNTKLTWTAFKTPEKVGVPGTFDDISIDGNSFVINTYSVNSGVPDRDMKIKEFFFGNLSDSLITGSYGTAVDGKIPVTLKMNGVEKTFDFDLAETDSTTVVSGTIDIISDFSGNAALEGIHEACKELHMGKTWSDVTLSVVQSK</sequence>
<evidence type="ECO:0000313" key="2">
    <source>
        <dbReference type="Proteomes" id="UP000050454"/>
    </source>
</evidence>
<organism evidence="1 2">
    <name type="scientific">Jiulongibacter sediminis</name>
    <dbReference type="NCBI Taxonomy" id="1605367"/>
    <lineage>
        <taxon>Bacteria</taxon>
        <taxon>Pseudomonadati</taxon>
        <taxon>Bacteroidota</taxon>
        <taxon>Cytophagia</taxon>
        <taxon>Cytophagales</taxon>
        <taxon>Leadbetterellaceae</taxon>
        <taxon>Jiulongibacter</taxon>
    </lineage>
</organism>
<dbReference type="EMBL" id="LGTQ01000009">
    <property type="protein sequence ID" value="KPM48107.1"/>
    <property type="molecule type" value="Genomic_DNA"/>
</dbReference>
<keyword evidence="2" id="KW-1185">Reference proteome</keyword>
<gene>
    <name evidence="1" type="ORF">AFM12_10770</name>
</gene>